<reference evidence="4" key="1">
    <citation type="journal article" date="2019" name="Int. J. Syst. Evol. Microbiol.">
        <title>The Global Catalogue of Microorganisms (GCM) 10K type strain sequencing project: providing services to taxonomists for standard genome sequencing and annotation.</title>
        <authorList>
            <consortium name="The Broad Institute Genomics Platform"/>
            <consortium name="The Broad Institute Genome Sequencing Center for Infectious Disease"/>
            <person name="Wu L."/>
            <person name="Ma J."/>
        </authorList>
    </citation>
    <scope>NUCLEOTIDE SEQUENCE [LARGE SCALE GENOMIC DNA]</scope>
    <source>
        <strain evidence="4">JCM 17017</strain>
    </source>
</reference>
<dbReference type="InterPro" id="IPR029068">
    <property type="entry name" value="Glyas_Bleomycin-R_OHBP_Dase"/>
</dbReference>
<evidence type="ECO:0000313" key="4">
    <source>
        <dbReference type="Proteomes" id="UP001501624"/>
    </source>
</evidence>
<protein>
    <recommendedName>
        <fullName evidence="2">Glyoxalase/fosfomycin resistance/dioxygenase domain-containing protein</fullName>
    </recommendedName>
</protein>
<name>A0ABP7IQA3_9PSEU</name>
<dbReference type="InterPro" id="IPR004360">
    <property type="entry name" value="Glyas_Fos-R_dOase_dom"/>
</dbReference>
<dbReference type="EMBL" id="BAABCM010000006">
    <property type="protein sequence ID" value="GAA3823881.1"/>
    <property type="molecule type" value="Genomic_DNA"/>
</dbReference>
<organism evidence="3 4">
    <name type="scientific">Amycolatopsis tucumanensis</name>
    <dbReference type="NCBI Taxonomy" id="401106"/>
    <lineage>
        <taxon>Bacteria</taxon>
        <taxon>Bacillati</taxon>
        <taxon>Actinomycetota</taxon>
        <taxon>Actinomycetes</taxon>
        <taxon>Pseudonocardiales</taxon>
        <taxon>Pseudonocardiaceae</taxon>
        <taxon>Amycolatopsis</taxon>
    </lineage>
</organism>
<gene>
    <name evidence="3" type="ORF">GCM10022380_48470</name>
</gene>
<sequence length="139" mass="14925">MLTNIMYATVYMTDQDRALKFYTEKLGLDRGVDYPRPDGRFLTVGVPGSRSRSSCGRTPRPPDNRSTRVARRVAAGARLSAAAHGRAVLVNGRPGFVAWSEDDAPLSIIAFTVADGRIVDIAVVTDPVKLAAANLPDPA</sequence>
<keyword evidence="4" id="KW-1185">Reference proteome</keyword>
<feature type="region of interest" description="Disordered" evidence="1">
    <location>
        <begin position="43"/>
        <end position="68"/>
    </location>
</feature>
<accession>A0ABP7IQA3</accession>
<feature type="domain" description="Glyoxalase/fosfomycin resistance/dioxygenase" evidence="2">
    <location>
        <begin position="7"/>
        <end position="50"/>
    </location>
</feature>
<proteinExistence type="predicted"/>
<dbReference type="SUPFAM" id="SSF54593">
    <property type="entry name" value="Glyoxalase/Bleomycin resistance protein/Dihydroxybiphenyl dioxygenase"/>
    <property type="match status" value="1"/>
</dbReference>
<dbReference type="Proteomes" id="UP001501624">
    <property type="component" value="Unassembled WGS sequence"/>
</dbReference>
<dbReference type="Gene3D" id="3.10.180.10">
    <property type="entry name" value="2,3-Dihydroxybiphenyl 1,2-Dioxygenase, domain 1"/>
    <property type="match status" value="1"/>
</dbReference>
<evidence type="ECO:0000256" key="1">
    <source>
        <dbReference type="SAM" id="MobiDB-lite"/>
    </source>
</evidence>
<dbReference type="RefSeq" id="WP_237339906.1">
    <property type="nucleotide sequence ID" value="NZ_BAABCM010000006.1"/>
</dbReference>
<evidence type="ECO:0000313" key="3">
    <source>
        <dbReference type="EMBL" id="GAA3823881.1"/>
    </source>
</evidence>
<comment type="caution">
    <text evidence="3">The sequence shown here is derived from an EMBL/GenBank/DDBJ whole genome shotgun (WGS) entry which is preliminary data.</text>
</comment>
<evidence type="ECO:0000259" key="2">
    <source>
        <dbReference type="Pfam" id="PF00903"/>
    </source>
</evidence>
<dbReference type="Pfam" id="PF00903">
    <property type="entry name" value="Glyoxalase"/>
    <property type="match status" value="1"/>
</dbReference>